<accession>A0A0C3E8P3</accession>
<proteinExistence type="predicted"/>
<gene>
    <name evidence="1" type="ORF">SCLCIDRAFT_1213473</name>
</gene>
<dbReference type="HOGENOM" id="CLU_182450_0_0_1"/>
<reference evidence="1 2" key="1">
    <citation type="submission" date="2014-04" db="EMBL/GenBank/DDBJ databases">
        <authorList>
            <consortium name="DOE Joint Genome Institute"/>
            <person name="Kuo A."/>
            <person name="Kohler A."/>
            <person name="Nagy L.G."/>
            <person name="Floudas D."/>
            <person name="Copeland A."/>
            <person name="Barry K.W."/>
            <person name="Cichocki N."/>
            <person name="Veneault-Fourrey C."/>
            <person name="LaButti K."/>
            <person name="Lindquist E.A."/>
            <person name="Lipzen A."/>
            <person name="Lundell T."/>
            <person name="Morin E."/>
            <person name="Murat C."/>
            <person name="Sun H."/>
            <person name="Tunlid A."/>
            <person name="Henrissat B."/>
            <person name="Grigoriev I.V."/>
            <person name="Hibbett D.S."/>
            <person name="Martin F."/>
            <person name="Nordberg H.P."/>
            <person name="Cantor M.N."/>
            <person name="Hua S.X."/>
        </authorList>
    </citation>
    <scope>NUCLEOTIDE SEQUENCE [LARGE SCALE GENOMIC DNA]</scope>
    <source>
        <strain evidence="1 2">Foug A</strain>
    </source>
</reference>
<keyword evidence="2" id="KW-1185">Reference proteome</keyword>
<reference evidence="2" key="2">
    <citation type="submission" date="2015-01" db="EMBL/GenBank/DDBJ databases">
        <title>Evolutionary Origins and Diversification of the Mycorrhizal Mutualists.</title>
        <authorList>
            <consortium name="DOE Joint Genome Institute"/>
            <consortium name="Mycorrhizal Genomics Consortium"/>
            <person name="Kohler A."/>
            <person name="Kuo A."/>
            <person name="Nagy L.G."/>
            <person name="Floudas D."/>
            <person name="Copeland A."/>
            <person name="Barry K.W."/>
            <person name="Cichocki N."/>
            <person name="Veneault-Fourrey C."/>
            <person name="LaButti K."/>
            <person name="Lindquist E.A."/>
            <person name="Lipzen A."/>
            <person name="Lundell T."/>
            <person name="Morin E."/>
            <person name="Murat C."/>
            <person name="Riley R."/>
            <person name="Ohm R."/>
            <person name="Sun H."/>
            <person name="Tunlid A."/>
            <person name="Henrissat B."/>
            <person name="Grigoriev I.V."/>
            <person name="Hibbett D.S."/>
            <person name="Martin F."/>
        </authorList>
    </citation>
    <scope>NUCLEOTIDE SEQUENCE [LARGE SCALE GENOMIC DNA]</scope>
    <source>
        <strain evidence="2">Foug A</strain>
    </source>
</reference>
<evidence type="ECO:0000313" key="1">
    <source>
        <dbReference type="EMBL" id="KIM64361.1"/>
    </source>
</evidence>
<organism evidence="1 2">
    <name type="scientific">Scleroderma citrinum Foug A</name>
    <dbReference type="NCBI Taxonomy" id="1036808"/>
    <lineage>
        <taxon>Eukaryota</taxon>
        <taxon>Fungi</taxon>
        <taxon>Dikarya</taxon>
        <taxon>Basidiomycota</taxon>
        <taxon>Agaricomycotina</taxon>
        <taxon>Agaricomycetes</taxon>
        <taxon>Agaricomycetidae</taxon>
        <taxon>Boletales</taxon>
        <taxon>Sclerodermatineae</taxon>
        <taxon>Sclerodermataceae</taxon>
        <taxon>Scleroderma</taxon>
    </lineage>
</organism>
<dbReference type="InParanoid" id="A0A0C3E8P3"/>
<sequence>MSLFLYSANINHYATVCLRFYGGRGTTFSREIVPSVIIICPPFPFNWESRKYEEAAVSLCFRRLYFLSVEFNQSHQYRMLRSLWAGMSSGRNHALETV</sequence>
<protein>
    <submittedName>
        <fullName evidence="1">Uncharacterized protein</fullName>
    </submittedName>
</protein>
<dbReference type="AlphaFoldDB" id="A0A0C3E8P3"/>
<dbReference type="EMBL" id="KN822029">
    <property type="protein sequence ID" value="KIM64361.1"/>
    <property type="molecule type" value="Genomic_DNA"/>
</dbReference>
<name>A0A0C3E8P3_9AGAM</name>
<dbReference type="Proteomes" id="UP000053989">
    <property type="component" value="Unassembled WGS sequence"/>
</dbReference>
<evidence type="ECO:0000313" key="2">
    <source>
        <dbReference type="Proteomes" id="UP000053989"/>
    </source>
</evidence>